<dbReference type="Gene3D" id="1.20.120.450">
    <property type="entry name" value="dinb family like domain"/>
    <property type="match status" value="1"/>
</dbReference>
<dbReference type="Proteomes" id="UP001387293">
    <property type="component" value="Unassembled WGS sequence"/>
</dbReference>
<keyword evidence="2" id="KW-0479">Metal-binding</keyword>
<name>A0ABU8KQT9_9HYPH</name>
<protein>
    <submittedName>
        <fullName evidence="3">DinB family protein</fullName>
    </submittedName>
</protein>
<reference evidence="3 4" key="1">
    <citation type="submission" date="2022-12" db="EMBL/GenBank/DDBJ databases">
        <authorList>
            <person name="Muema E."/>
        </authorList>
    </citation>
    <scope>NUCLEOTIDE SEQUENCE [LARGE SCALE GENOMIC DNA]</scope>
    <source>
        <strain evidence="4">1326</strain>
    </source>
</reference>
<gene>
    <name evidence="3" type="ORF">O7A60_02885</name>
</gene>
<proteinExistence type="inferred from homology"/>
<comment type="similarity">
    <text evidence="1">Belongs to the DinB family.</text>
</comment>
<evidence type="ECO:0000256" key="1">
    <source>
        <dbReference type="ARBA" id="ARBA00008635"/>
    </source>
</evidence>
<keyword evidence="4" id="KW-1185">Reference proteome</keyword>
<accession>A0ABU8KQT9</accession>
<dbReference type="EMBL" id="JAPYKS010000002">
    <property type="protein sequence ID" value="MEI9407722.1"/>
    <property type="molecule type" value="Genomic_DNA"/>
</dbReference>
<evidence type="ECO:0000256" key="2">
    <source>
        <dbReference type="ARBA" id="ARBA00022723"/>
    </source>
</evidence>
<dbReference type="InterPro" id="IPR034660">
    <property type="entry name" value="DinB/YfiT-like"/>
</dbReference>
<sequence length="169" mass="19020">MSSKTLLLSLFGYKSWADDELLALLADVENDVTDEQLVAILETINHAHVVDRIFMSNIQKRTHGYRDTGTSSTPKLAELSEAIIETDRWYLRYVEQVEPEELAETITFSFTDGASGQMSREEMLAHVITHGAYHRGEVGRMVTQLSKPSSPDTFTGYLHQAEPARRASM</sequence>
<evidence type="ECO:0000313" key="4">
    <source>
        <dbReference type="Proteomes" id="UP001387293"/>
    </source>
</evidence>
<evidence type="ECO:0000313" key="3">
    <source>
        <dbReference type="EMBL" id="MEI9407722.1"/>
    </source>
</evidence>
<dbReference type="PANTHER" id="PTHR37302">
    <property type="entry name" value="SLR1116 PROTEIN"/>
    <property type="match status" value="1"/>
</dbReference>
<dbReference type="Pfam" id="PF05163">
    <property type="entry name" value="DinB"/>
    <property type="match status" value="1"/>
</dbReference>
<dbReference type="SUPFAM" id="SSF109854">
    <property type="entry name" value="DinB/YfiT-like putative metalloenzymes"/>
    <property type="match status" value="1"/>
</dbReference>
<dbReference type="RefSeq" id="WP_337104940.1">
    <property type="nucleotide sequence ID" value="NZ_JAPYKS010000002.1"/>
</dbReference>
<dbReference type="PANTHER" id="PTHR37302:SF1">
    <property type="entry name" value="PROTEIN DINB"/>
    <property type="match status" value="1"/>
</dbReference>
<organism evidence="3 4">
    <name type="scientific">Mesorhizobium salmacidum</name>
    <dbReference type="NCBI Taxonomy" id="3015171"/>
    <lineage>
        <taxon>Bacteria</taxon>
        <taxon>Pseudomonadati</taxon>
        <taxon>Pseudomonadota</taxon>
        <taxon>Alphaproteobacteria</taxon>
        <taxon>Hyphomicrobiales</taxon>
        <taxon>Phyllobacteriaceae</taxon>
        <taxon>Mesorhizobium</taxon>
    </lineage>
</organism>
<dbReference type="InterPro" id="IPR007837">
    <property type="entry name" value="DinB"/>
</dbReference>
<comment type="caution">
    <text evidence="3">The sequence shown here is derived from an EMBL/GenBank/DDBJ whole genome shotgun (WGS) entry which is preliminary data.</text>
</comment>